<dbReference type="PANTHER" id="PTHR48419">
    <property type="entry name" value="SULFOTRANSFERASE DOMAIN-CONTAINING PROTEIN"/>
    <property type="match status" value="1"/>
</dbReference>
<dbReference type="PANTHER" id="PTHR48419:SF1">
    <property type="entry name" value="SULFOTRANSFERASE DOMAIN-CONTAINING PROTEIN"/>
    <property type="match status" value="1"/>
</dbReference>
<evidence type="ECO:0000313" key="1">
    <source>
        <dbReference type="EMBL" id="MDT0379377.1"/>
    </source>
</evidence>
<dbReference type="EMBL" id="JAVREQ010000008">
    <property type="protein sequence ID" value="MDT0379377.1"/>
    <property type="molecule type" value="Genomic_DNA"/>
</dbReference>
<evidence type="ECO:0000313" key="2">
    <source>
        <dbReference type="Proteomes" id="UP001183414"/>
    </source>
</evidence>
<sequence length="244" mass="27704">MTVIALWAHPRAVSTAFVRMMMERGDVTVVHEPMVLLTDHGETRLPAPPGGAGPTTVRAPGELYRRLAELGAHGPVFFKDTLEYRYAHLFDHPEDVAAFRHTFIVRDPARTIASHHAVKPSLACAEIGYEHQWRLFTHLWKTTGERPLVFTAESLLADPPAVVRAYCAHVGLPFRPEAMHWQPGERPEWEQNRRWHLDAIASSGFRAPVKEFAASVHDDPRLRAFHAHHLPYYERLVEHALTTT</sequence>
<name>A0ABU2NQX1_9ACTN</name>
<dbReference type="InterPro" id="IPR027417">
    <property type="entry name" value="P-loop_NTPase"/>
</dbReference>
<accession>A0ABU2NQX1</accession>
<protein>
    <submittedName>
        <fullName evidence="1">Sulfotransferase family protein</fullName>
    </submittedName>
</protein>
<organism evidence="1 2">
    <name type="scientific">Streptomyces hazeniae</name>
    <dbReference type="NCBI Taxonomy" id="3075538"/>
    <lineage>
        <taxon>Bacteria</taxon>
        <taxon>Bacillati</taxon>
        <taxon>Actinomycetota</taxon>
        <taxon>Actinomycetes</taxon>
        <taxon>Kitasatosporales</taxon>
        <taxon>Streptomycetaceae</taxon>
        <taxon>Streptomyces</taxon>
    </lineage>
</organism>
<reference evidence="2" key="1">
    <citation type="submission" date="2023-07" db="EMBL/GenBank/DDBJ databases">
        <title>30 novel species of actinomycetes from the DSMZ collection.</title>
        <authorList>
            <person name="Nouioui I."/>
        </authorList>
    </citation>
    <scope>NUCLEOTIDE SEQUENCE [LARGE SCALE GENOMIC DNA]</scope>
    <source>
        <strain evidence="2">DSM 42041</strain>
    </source>
</reference>
<dbReference type="RefSeq" id="WP_311673169.1">
    <property type="nucleotide sequence ID" value="NZ_JAVREQ010000008.1"/>
</dbReference>
<dbReference type="Gene3D" id="3.40.50.300">
    <property type="entry name" value="P-loop containing nucleotide triphosphate hydrolases"/>
    <property type="match status" value="1"/>
</dbReference>
<dbReference type="SUPFAM" id="SSF52540">
    <property type="entry name" value="P-loop containing nucleoside triphosphate hydrolases"/>
    <property type="match status" value="1"/>
</dbReference>
<gene>
    <name evidence="1" type="ORF">RM572_11420</name>
</gene>
<dbReference type="Pfam" id="PF19798">
    <property type="entry name" value="Sulfotransfer_5"/>
    <property type="match status" value="1"/>
</dbReference>
<dbReference type="Proteomes" id="UP001183414">
    <property type="component" value="Unassembled WGS sequence"/>
</dbReference>
<dbReference type="InterPro" id="IPR053226">
    <property type="entry name" value="Pyrrolopyrazine_biosynth_F"/>
</dbReference>
<keyword evidence="2" id="KW-1185">Reference proteome</keyword>
<proteinExistence type="predicted"/>
<comment type="caution">
    <text evidence="1">The sequence shown here is derived from an EMBL/GenBank/DDBJ whole genome shotgun (WGS) entry which is preliminary data.</text>
</comment>